<accession>A0A328WUP3</accession>
<comment type="caution">
    <text evidence="2">The sequence shown here is derived from an EMBL/GenBank/DDBJ whole genome shotgun (WGS) entry which is preliminary data.</text>
</comment>
<sequence>MLPSSLKISLIFVIDFQNEEEYLYQNILVKNYFQNILLPLIVISVLIYQFRLSFYVIEYSIDNKSFTEKYCTNKDKPLLECNGKCHLSKIVKEDSKNKIPITNLLDREIIFNQINEQEICFFSFSEKQKLIFSLEKNFNSSFQLTDYPPPKSYLFKKKKDF</sequence>
<keyword evidence="1" id="KW-0472">Membrane</keyword>
<dbReference type="AlphaFoldDB" id="A0A328WUP3"/>
<protein>
    <recommendedName>
        <fullName evidence="4">Transmembrane protein</fullName>
    </recommendedName>
</protein>
<evidence type="ECO:0000313" key="2">
    <source>
        <dbReference type="EMBL" id="RAR49015.1"/>
    </source>
</evidence>
<keyword evidence="1" id="KW-0812">Transmembrane</keyword>
<proteinExistence type="predicted"/>
<gene>
    <name evidence="2" type="ORF">B0I10_104156</name>
</gene>
<dbReference type="EMBL" id="QLSV01000004">
    <property type="protein sequence ID" value="RAR49015.1"/>
    <property type="molecule type" value="Genomic_DNA"/>
</dbReference>
<organism evidence="2 3">
    <name type="scientific">Flavobacterium lacus</name>
    <dbReference type="NCBI Taxonomy" id="1353778"/>
    <lineage>
        <taxon>Bacteria</taxon>
        <taxon>Pseudomonadati</taxon>
        <taxon>Bacteroidota</taxon>
        <taxon>Flavobacteriia</taxon>
        <taxon>Flavobacteriales</taxon>
        <taxon>Flavobacteriaceae</taxon>
        <taxon>Flavobacterium</taxon>
    </lineage>
</organism>
<keyword evidence="1" id="KW-1133">Transmembrane helix</keyword>
<dbReference type="Proteomes" id="UP000249518">
    <property type="component" value="Unassembled WGS sequence"/>
</dbReference>
<dbReference type="OrthoDB" id="980645at2"/>
<evidence type="ECO:0008006" key="4">
    <source>
        <dbReference type="Google" id="ProtNLM"/>
    </source>
</evidence>
<keyword evidence="3" id="KW-1185">Reference proteome</keyword>
<reference evidence="2 3" key="1">
    <citation type="submission" date="2018-06" db="EMBL/GenBank/DDBJ databases">
        <title>Genomic Encyclopedia of Type Strains, Phase III (KMG-III): the genomes of soil and plant-associated and newly described type strains.</title>
        <authorList>
            <person name="Whitman W."/>
        </authorList>
    </citation>
    <scope>NUCLEOTIDE SEQUENCE [LARGE SCALE GENOMIC DNA]</scope>
    <source>
        <strain evidence="2 3">CGMCC 1.12504</strain>
    </source>
</reference>
<feature type="transmembrane region" description="Helical" evidence="1">
    <location>
        <begin position="36"/>
        <end position="57"/>
    </location>
</feature>
<evidence type="ECO:0000313" key="3">
    <source>
        <dbReference type="Proteomes" id="UP000249518"/>
    </source>
</evidence>
<name>A0A328WUP3_9FLAO</name>
<evidence type="ECO:0000256" key="1">
    <source>
        <dbReference type="SAM" id="Phobius"/>
    </source>
</evidence>